<proteinExistence type="predicted"/>
<evidence type="ECO:0000313" key="1">
    <source>
        <dbReference type="EMBL" id="CAG8595023.1"/>
    </source>
</evidence>
<dbReference type="Proteomes" id="UP000789525">
    <property type="component" value="Unassembled WGS sequence"/>
</dbReference>
<comment type="caution">
    <text evidence="1">The sequence shown here is derived from an EMBL/GenBank/DDBJ whole genome shotgun (WGS) entry which is preliminary data.</text>
</comment>
<evidence type="ECO:0000313" key="2">
    <source>
        <dbReference type="Proteomes" id="UP000789525"/>
    </source>
</evidence>
<gene>
    <name evidence="1" type="ORF">ACOLOM_LOCUS6470</name>
</gene>
<reference evidence="1" key="1">
    <citation type="submission" date="2021-06" db="EMBL/GenBank/DDBJ databases">
        <authorList>
            <person name="Kallberg Y."/>
            <person name="Tangrot J."/>
            <person name="Rosling A."/>
        </authorList>
    </citation>
    <scope>NUCLEOTIDE SEQUENCE</scope>
    <source>
        <strain evidence="1">CL356</strain>
    </source>
</reference>
<accession>A0ACA9MLQ6</accession>
<organism evidence="1 2">
    <name type="scientific">Acaulospora colombiana</name>
    <dbReference type="NCBI Taxonomy" id="27376"/>
    <lineage>
        <taxon>Eukaryota</taxon>
        <taxon>Fungi</taxon>
        <taxon>Fungi incertae sedis</taxon>
        <taxon>Mucoromycota</taxon>
        <taxon>Glomeromycotina</taxon>
        <taxon>Glomeromycetes</taxon>
        <taxon>Diversisporales</taxon>
        <taxon>Acaulosporaceae</taxon>
        <taxon>Acaulospora</taxon>
    </lineage>
</organism>
<protein>
    <submittedName>
        <fullName evidence="1">4192_t:CDS:1</fullName>
    </submittedName>
</protein>
<keyword evidence="2" id="KW-1185">Reference proteome</keyword>
<name>A0ACA9MLQ6_9GLOM</name>
<sequence length="40" mass="4287">MQRERGDTGEGRAREGETFIAPPLHALVPPSSPVNGQDRG</sequence>
<dbReference type="EMBL" id="CAJVPT010013337">
    <property type="protein sequence ID" value="CAG8595023.1"/>
    <property type="molecule type" value="Genomic_DNA"/>
</dbReference>